<dbReference type="STRING" id="105231.A0A1Y1I584"/>
<keyword evidence="5" id="KW-0325">Glycoprotein</keyword>
<dbReference type="OMA" id="PMIPLWE"/>
<keyword evidence="8" id="KW-1185">Reference proteome</keyword>
<dbReference type="EMBL" id="DF237220">
    <property type="protein sequence ID" value="GAQ86110.1"/>
    <property type="molecule type" value="Genomic_DNA"/>
</dbReference>
<keyword evidence="3" id="KW-0808">Transferase</keyword>
<gene>
    <name evidence="7" type="ORF">KFL_002710050</name>
</gene>
<dbReference type="AlphaFoldDB" id="A0A1Y1I584"/>
<dbReference type="Pfam" id="PF02485">
    <property type="entry name" value="Branch"/>
    <property type="match status" value="1"/>
</dbReference>
<evidence type="ECO:0000256" key="2">
    <source>
        <dbReference type="ARBA" id="ARBA00022676"/>
    </source>
</evidence>
<protein>
    <recommendedName>
        <fullName evidence="9">Core-2/I-branching beta-1,6-N-acetylglucosaminyltransferase family protein</fullName>
    </recommendedName>
</protein>
<keyword evidence="4 6" id="KW-0472">Membrane</keyword>
<evidence type="ECO:0000313" key="8">
    <source>
        <dbReference type="Proteomes" id="UP000054558"/>
    </source>
</evidence>
<reference evidence="7 8" key="1">
    <citation type="journal article" date="2014" name="Nat. Commun.">
        <title>Klebsormidium flaccidum genome reveals primary factors for plant terrestrial adaptation.</title>
        <authorList>
            <person name="Hori K."/>
            <person name="Maruyama F."/>
            <person name="Fujisawa T."/>
            <person name="Togashi T."/>
            <person name="Yamamoto N."/>
            <person name="Seo M."/>
            <person name="Sato S."/>
            <person name="Yamada T."/>
            <person name="Mori H."/>
            <person name="Tajima N."/>
            <person name="Moriyama T."/>
            <person name="Ikeuchi M."/>
            <person name="Watanabe M."/>
            <person name="Wada H."/>
            <person name="Kobayashi K."/>
            <person name="Saito M."/>
            <person name="Masuda T."/>
            <person name="Sasaki-Sekimoto Y."/>
            <person name="Mashiguchi K."/>
            <person name="Awai K."/>
            <person name="Shimojima M."/>
            <person name="Masuda S."/>
            <person name="Iwai M."/>
            <person name="Nobusawa T."/>
            <person name="Narise T."/>
            <person name="Kondo S."/>
            <person name="Saito H."/>
            <person name="Sato R."/>
            <person name="Murakawa M."/>
            <person name="Ihara Y."/>
            <person name="Oshima-Yamada Y."/>
            <person name="Ohtaka K."/>
            <person name="Satoh M."/>
            <person name="Sonobe K."/>
            <person name="Ishii M."/>
            <person name="Ohtani R."/>
            <person name="Kanamori-Sato M."/>
            <person name="Honoki R."/>
            <person name="Miyazaki D."/>
            <person name="Mochizuki H."/>
            <person name="Umetsu J."/>
            <person name="Higashi K."/>
            <person name="Shibata D."/>
            <person name="Kamiya Y."/>
            <person name="Sato N."/>
            <person name="Nakamura Y."/>
            <person name="Tabata S."/>
            <person name="Ida S."/>
            <person name="Kurokawa K."/>
            <person name="Ohta H."/>
        </authorList>
    </citation>
    <scope>NUCLEOTIDE SEQUENCE [LARGE SCALE GENOMIC DNA]</scope>
    <source>
        <strain evidence="7 8">NIES-2285</strain>
    </source>
</reference>
<dbReference type="Proteomes" id="UP000054558">
    <property type="component" value="Unassembled WGS sequence"/>
</dbReference>
<keyword evidence="6" id="KW-0812">Transmembrane</keyword>
<proteinExistence type="predicted"/>
<dbReference type="PANTHER" id="PTHR31042">
    <property type="entry name" value="CORE-2/I-BRANCHING BETA-1,6-N-ACETYLGLUCOSAMINYLTRANSFERASE FAMILY PROTEIN-RELATED"/>
    <property type="match status" value="1"/>
</dbReference>
<evidence type="ECO:0000256" key="1">
    <source>
        <dbReference type="ARBA" id="ARBA00004606"/>
    </source>
</evidence>
<comment type="subcellular location">
    <subcellularLocation>
        <location evidence="1">Membrane</location>
        <topology evidence="1">Single-pass type II membrane protein</topology>
    </subcellularLocation>
</comment>
<feature type="transmembrane region" description="Helical" evidence="6">
    <location>
        <begin position="35"/>
        <end position="60"/>
    </location>
</feature>
<keyword evidence="2" id="KW-0328">Glycosyltransferase</keyword>
<dbReference type="InterPro" id="IPR003406">
    <property type="entry name" value="Glyco_trans_14"/>
</dbReference>
<evidence type="ECO:0000256" key="5">
    <source>
        <dbReference type="ARBA" id="ARBA00023180"/>
    </source>
</evidence>
<evidence type="ECO:0000256" key="4">
    <source>
        <dbReference type="ARBA" id="ARBA00023136"/>
    </source>
</evidence>
<accession>A0A1Y1I584</accession>
<evidence type="ECO:0008006" key="9">
    <source>
        <dbReference type="Google" id="ProtNLM"/>
    </source>
</evidence>
<dbReference type="PANTHER" id="PTHR31042:SF8">
    <property type="entry name" value="CORE-2_I-BRANCHING BETA-1,6-N-ACETYLGLUCOSAMINYLTRANSFERASE FAMILY PROTEIN"/>
    <property type="match status" value="1"/>
</dbReference>
<sequence>MPGANSVIEITELPLPLPRPLSPARSAPAKRWPRLLGLLFLAFAAFALITTGASTAAVHYGVDVNDLGKRQILPGLLRALFIDGCLLSAAGCRADNRDRRPQSSGITEGTEQAAQLASALKFKPKEVPGVHEEAAADQVLKELSGAEASQVWHTMNDTQLFAAALAAAEGAAEPAAGAAKVAFMFLTRGELPLAPLWTRFLRGKEGRYSIYVHAHPDYTFGVGPDLFRKGRIPSQPVSWGSMAMVDAERRLLANALLDRANAAFILLSESCAPIAAFDDIYTYLTSTHLSFIEAFDDPSPQARGRYHPGMQPEISMEQWRKGRQWFEVTREHAAAIVGDTVYYPKFRDFCTGDAEHQFCYPDEHYLQTFAYITLRHEIANRSLTYVDWSRGGWHPATFGFWEATEEWLRAIKARGECDWSGRPGQCFLFVRKVDRTALRPLMQMSDDVLGYR</sequence>
<evidence type="ECO:0000313" key="7">
    <source>
        <dbReference type="EMBL" id="GAQ86110.1"/>
    </source>
</evidence>
<evidence type="ECO:0000256" key="6">
    <source>
        <dbReference type="SAM" id="Phobius"/>
    </source>
</evidence>
<name>A0A1Y1I584_KLENI</name>
<dbReference type="InterPro" id="IPR044174">
    <property type="entry name" value="BC10-like"/>
</dbReference>
<evidence type="ECO:0000256" key="3">
    <source>
        <dbReference type="ARBA" id="ARBA00022679"/>
    </source>
</evidence>
<dbReference type="OrthoDB" id="191334at2759"/>
<dbReference type="GO" id="GO:0016020">
    <property type="term" value="C:membrane"/>
    <property type="evidence" value="ECO:0007669"/>
    <property type="project" value="UniProtKB-SubCell"/>
</dbReference>
<organism evidence="7 8">
    <name type="scientific">Klebsormidium nitens</name>
    <name type="common">Green alga</name>
    <name type="synonym">Ulothrix nitens</name>
    <dbReference type="NCBI Taxonomy" id="105231"/>
    <lineage>
        <taxon>Eukaryota</taxon>
        <taxon>Viridiplantae</taxon>
        <taxon>Streptophyta</taxon>
        <taxon>Klebsormidiophyceae</taxon>
        <taxon>Klebsormidiales</taxon>
        <taxon>Klebsormidiaceae</taxon>
        <taxon>Klebsormidium</taxon>
    </lineage>
</organism>
<keyword evidence="6" id="KW-1133">Transmembrane helix</keyword>
<dbReference type="GO" id="GO:0016757">
    <property type="term" value="F:glycosyltransferase activity"/>
    <property type="evidence" value="ECO:0007669"/>
    <property type="project" value="UniProtKB-KW"/>
</dbReference>